<proteinExistence type="predicted"/>
<feature type="region of interest" description="Disordered" evidence="1">
    <location>
        <begin position="25"/>
        <end position="182"/>
    </location>
</feature>
<dbReference type="RefSeq" id="XP_007409755.1">
    <property type="nucleotide sequence ID" value="XM_007409693.1"/>
</dbReference>
<evidence type="ECO:0000313" key="3">
    <source>
        <dbReference type="Proteomes" id="UP000001072"/>
    </source>
</evidence>
<feature type="compositionally biased region" description="Basic and acidic residues" evidence="1">
    <location>
        <begin position="245"/>
        <end position="255"/>
    </location>
</feature>
<gene>
    <name evidence="2" type="ORF">MELLADRAFT_106286</name>
</gene>
<name>F4RKW2_MELLP</name>
<feature type="compositionally biased region" description="Polar residues" evidence="1">
    <location>
        <begin position="104"/>
        <end position="113"/>
    </location>
</feature>
<dbReference type="HOGENOM" id="CLU_1090203_0_0_1"/>
<dbReference type="AlphaFoldDB" id="F4RKW2"/>
<organism evidence="3">
    <name type="scientific">Melampsora larici-populina (strain 98AG31 / pathotype 3-4-7)</name>
    <name type="common">Poplar leaf rust fungus</name>
    <dbReference type="NCBI Taxonomy" id="747676"/>
    <lineage>
        <taxon>Eukaryota</taxon>
        <taxon>Fungi</taxon>
        <taxon>Dikarya</taxon>
        <taxon>Basidiomycota</taxon>
        <taxon>Pucciniomycotina</taxon>
        <taxon>Pucciniomycetes</taxon>
        <taxon>Pucciniales</taxon>
        <taxon>Melampsoraceae</taxon>
        <taxon>Melampsora</taxon>
    </lineage>
</organism>
<feature type="compositionally biased region" description="Pro residues" evidence="1">
    <location>
        <begin position="34"/>
        <end position="48"/>
    </location>
</feature>
<reference evidence="3" key="1">
    <citation type="journal article" date="2011" name="Proc. Natl. Acad. Sci. U.S.A.">
        <title>Obligate biotrophy features unraveled by the genomic analysis of rust fungi.</title>
        <authorList>
            <person name="Duplessis S."/>
            <person name="Cuomo C.A."/>
            <person name="Lin Y.-C."/>
            <person name="Aerts A."/>
            <person name="Tisserant E."/>
            <person name="Veneault-Fourrey C."/>
            <person name="Joly D.L."/>
            <person name="Hacquard S."/>
            <person name="Amselem J."/>
            <person name="Cantarel B.L."/>
            <person name="Chiu R."/>
            <person name="Coutinho P.M."/>
            <person name="Feau N."/>
            <person name="Field M."/>
            <person name="Frey P."/>
            <person name="Gelhaye E."/>
            <person name="Goldberg J."/>
            <person name="Grabherr M.G."/>
            <person name="Kodira C.D."/>
            <person name="Kohler A."/>
            <person name="Kuees U."/>
            <person name="Lindquist E.A."/>
            <person name="Lucas S.M."/>
            <person name="Mago R."/>
            <person name="Mauceli E."/>
            <person name="Morin E."/>
            <person name="Murat C."/>
            <person name="Pangilinan J.L."/>
            <person name="Park R."/>
            <person name="Pearson M."/>
            <person name="Quesneville H."/>
            <person name="Rouhier N."/>
            <person name="Sakthikumar S."/>
            <person name="Salamov A.A."/>
            <person name="Schmutz J."/>
            <person name="Selles B."/>
            <person name="Shapiro H."/>
            <person name="Tanguay P."/>
            <person name="Tuskan G.A."/>
            <person name="Henrissat B."/>
            <person name="Van de Peer Y."/>
            <person name="Rouze P."/>
            <person name="Ellis J.G."/>
            <person name="Dodds P.N."/>
            <person name="Schein J.E."/>
            <person name="Zhong S."/>
            <person name="Hamelin R.C."/>
            <person name="Grigoriev I.V."/>
            <person name="Szabo L.J."/>
            <person name="Martin F."/>
        </authorList>
    </citation>
    <scope>NUCLEOTIDE SEQUENCE [LARGE SCALE GENOMIC DNA]</scope>
    <source>
        <strain evidence="3">98AG31 / pathotype 3-4-7</strain>
    </source>
</reference>
<dbReference type="InParanoid" id="F4RKW2"/>
<feature type="region of interest" description="Disordered" evidence="1">
    <location>
        <begin position="218"/>
        <end position="255"/>
    </location>
</feature>
<accession>F4RKW2</accession>
<evidence type="ECO:0000256" key="1">
    <source>
        <dbReference type="SAM" id="MobiDB-lite"/>
    </source>
</evidence>
<dbReference type="EMBL" id="GL883106">
    <property type="protein sequence ID" value="EGG06795.1"/>
    <property type="molecule type" value="Genomic_DNA"/>
</dbReference>
<dbReference type="Proteomes" id="UP000001072">
    <property type="component" value="Unassembled WGS sequence"/>
</dbReference>
<protein>
    <submittedName>
        <fullName evidence="2">Uncharacterized protein</fullName>
    </submittedName>
</protein>
<dbReference type="GeneID" id="18922850"/>
<evidence type="ECO:0000313" key="2">
    <source>
        <dbReference type="EMBL" id="EGG06795.1"/>
    </source>
</evidence>
<feature type="compositionally biased region" description="Polar residues" evidence="1">
    <location>
        <begin position="122"/>
        <end position="139"/>
    </location>
</feature>
<sequence length="255" mass="28950">MFDSEEEISRRVRREELRQRAVYTGYEHVSKNVLPPPPNYYVLPPPLPKKVEIPDQTKTPNAEDEQLPHSAPAQTRRRAHTVGEESPSKSKSAPARRVKFSDTVEFSTDTPRSISPPDEDNTQSAPAHQTQFEGTNAEDNNQDERPSDGSAISAPAHVTQFDDLTDSEDPDSQGISSSKPLNLRRKLAHRHVRFHAGFDSRLADNFPQFSIDQNEEVETLSERALSTSRSESSLREPRFMFQKPRFLEKGKMKKK</sequence>
<keyword evidence="3" id="KW-1185">Reference proteome</keyword>
<feature type="compositionally biased region" description="Low complexity" evidence="1">
    <location>
        <begin position="222"/>
        <end position="231"/>
    </location>
</feature>
<dbReference type="KEGG" id="mlr:MELLADRAFT_106286"/>
<dbReference type="VEuPathDB" id="FungiDB:MELLADRAFT_106286"/>